<dbReference type="AlphaFoldDB" id="A0A1B0ZJ65"/>
<feature type="region of interest" description="Disordered" evidence="1">
    <location>
        <begin position="1"/>
        <end position="20"/>
    </location>
</feature>
<evidence type="ECO:0000313" key="4">
    <source>
        <dbReference type="Proteomes" id="UP000092596"/>
    </source>
</evidence>
<proteinExistence type="predicted"/>
<dbReference type="EMBL" id="CP012117">
    <property type="protein sequence ID" value="ANP28054.1"/>
    <property type="molecule type" value="Genomic_DNA"/>
</dbReference>
<dbReference type="Pfam" id="PF20060">
    <property type="entry name" value="DUF6459"/>
    <property type="match status" value="1"/>
</dbReference>
<dbReference type="RefSeq" id="WP_065248117.1">
    <property type="nucleotide sequence ID" value="NZ_CP012117.1"/>
</dbReference>
<reference evidence="2 4" key="1">
    <citation type="submission" date="2015-06" db="EMBL/GenBank/DDBJ databases">
        <title>Investigation of pathophysiology for high-risk pregnancy and development of treatment modality based on it.</title>
        <authorList>
            <person name="Kim B.-C."/>
            <person name="Lim S."/>
        </authorList>
    </citation>
    <scope>NUCLEOTIDE SEQUENCE [LARGE SCALE GENOMIC DNA]</scope>
    <source>
        <strain evidence="2 4">AD1-86</strain>
    </source>
</reference>
<keyword evidence="5" id="KW-1185">Reference proteome</keyword>
<dbReference type="Proteomes" id="UP000092596">
    <property type="component" value="Chromosome"/>
</dbReference>
<sequence length="129" mass="14464">MLNNTQPSSPGTHTPFDNDEKARTVVEAVARQALEILNGYRPPTSLSKILIPQEQESFAKRVSCVKTYRKNAGIRVSPRISVGGVHICRVNDDVIEANSVVRDSLRARFVCMRWEKKRSGWKITALELG</sequence>
<evidence type="ECO:0008006" key="6">
    <source>
        <dbReference type="Google" id="ProtNLM"/>
    </source>
</evidence>
<evidence type="ECO:0000256" key="1">
    <source>
        <dbReference type="SAM" id="MobiDB-lite"/>
    </source>
</evidence>
<organism evidence="2 4">
    <name type="scientific">Dermabacter vaginalis</name>
    <dbReference type="NCBI Taxonomy" id="1630135"/>
    <lineage>
        <taxon>Bacteria</taxon>
        <taxon>Bacillati</taxon>
        <taxon>Actinomycetota</taxon>
        <taxon>Actinomycetes</taxon>
        <taxon>Micrococcales</taxon>
        <taxon>Dermabacteraceae</taxon>
        <taxon>Dermabacter</taxon>
    </lineage>
</organism>
<reference evidence="3 5" key="2">
    <citation type="submission" date="2019-09" db="EMBL/GenBank/DDBJ databases">
        <title>FDA dAtabase for Regulatory Grade micrObial Sequences (FDA-ARGOS): Supporting development and validation of Infectious Disease Dx tests.</title>
        <authorList>
            <person name="Sciortino C."/>
            <person name="Tallon L."/>
            <person name="Sadzewicz L."/>
            <person name="Vavikolanu K."/>
            <person name="Mehta A."/>
            <person name="Aluvathingal J."/>
            <person name="Nadendla S."/>
            <person name="Nandy P."/>
            <person name="Geyer C."/>
            <person name="Yan Y."/>
            <person name="Sichtig H."/>
        </authorList>
    </citation>
    <scope>NUCLEOTIDE SEQUENCE [LARGE SCALE GENOMIC DNA]</scope>
    <source>
        <strain evidence="3 5">FDAARGOS_640</strain>
    </source>
</reference>
<evidence type="ECO:0000313" key="3">
    <source>
        <dbReference type="EMBL" id="QEU11541.1"/>
    </source>
</evidence>
<dbReference type="InterPro" id="IPR045596">
    <property type="entry name" value="DUF6459"/>
</dbReference>
<gene>
    <name evidence="2" type="ORF">DAD186_15040</name>
    <name evidence="3" type="ORF">FOB48_04015</name>
</gene>
<dbReference type="KEGG" id="dva:DAD186_15040"/>
<protein>
    <recommendedName>
        <fullName evidence="6">DUF4440 domain-containing protein</fullName>
    </recommendedName>
</protein>
<dbReference type="STRING" id="1630135.DAD186_15040"/>
<feature type="compositionally biased region" description="Polar residues" evidence="1">
    <location>
        <begin position="1"/>
        <end position="12"/>
    </location>
</feature>
<dbReference type="EMBL" id="CP044108">
    <property type="protein sequence ID" value="QEU11541.1"/>
    <property type="molecule type" value="Genomic_DNA"/>
</dbReference>
<dbReference type="Proteomes" id="UP000323865">
    <property type="component" value="Chromosome"/>
</dbReference>
<evidence type="ECO:0000313" key="2">
    <source>
        <dbReference type="EMBL" id="ANP28054.1"/>
    </source>
</evidence>
<evidence type="ECO:0000313" key="5">
    <source>
        <dbReference type="Proteomes" id="UP000323865"/>
    </source>
</evidence>
<name>A0A1B0ZJ65_9MICO</name>
<accession>A0A1B0ZJ65</accession>